<proteinExistence type="predicted"/>
<dbReference type="OrthoDB" id="2194416at2759"/>
<accession>A0A8S4R294</accession>
<reference evidence="1" key="1">
    <citation type="submission" date="2022-03" db="EMBL/GenBank/DDBJ databases">
        <authorList>
            <person name="Lindestad O."/>
        </authorList>
    </citation>
    <scope>NUCLEOTIDE SEQUENCE</scope>
</reference>
<evidence type="ECO:0000313" key="1">
    <source>
        <dbReference type="EMBL" id="CAH2226971.1"/>
    </source>
</evidence>
<gene>
    <name evidence="1" type="primary">jg17912</name>
    <name evidence="1" type="ORF">PAEG_LOCUS7575</name>
</gene>
<comment type="caution">
    <text evidence="1">The sequence shown here is derived from an EMBL/GenBank/DDBJ whole genome shotgun (WGS) entry which is preliminary data.</text>
</comment>
<dbReference type="PANTHER" id="PTHR35450">
    <property type="entry name" value="REVERSE TRANSCRIPTASE DOMAIN-CONTAINING PROTEIN"/>
    <property type="match status" value="1"/>
</dbReference>
<dbReference type="EMBL" id="CAKXAJ010022281">
    <property type="protein sequence ID" value="CAH2226971.1"/>
    <property type="molecule type" value="Genomic_DNA"/>
</dbReference>
<name>A0A8S4R294_9NEOP</name>
<dbReference type="AlphaFoldDB" id="A0A8S4R294"/>
<sequence>MRLGGTLDGLDSQIGPPDGAVSVQDDHQYINVWAHSSPLIAERERYIELTFTMPLVQLFQTDLSYTFKQKLALKVHRLRRYKKAQQRKKDNAIFATNEKMFYRNLNKPHTDTISDEKIETPTIEHLENFWSGIWEQQVEHNNEAAWITEEDFKWRGIDEMEFKEFTESDITIITARLHNWKSPGIDKIHNFWYKKLTSLHKIIAKVFTDIVLGRQNIPEFIATGITYMLPKTKYTTQPSQYRPITCLPTIYKILTSAITIKINLHIEHHNIIAEEQKGCRRGHMGCKIKSGDYILNENDTISSMETTDLYKYLGYKQLKGIDNTAVKQTLNTEYRRRINAICKTQLSGKHLIKALNTFAIPILTYSFGVIKWSKTDIEQIERITRTTLTKHNNHHPKSAVERLTIKRQNGGRGLIDIHHLWQKQISRLRTFFHSKSRTSDIHKAITIMDLNYTLAVCNLSEKIDTQNTSITDPQKQKVENWKKKVLHGRHRHDLEQPHINTVASNKWLKIGNLFPESEGFIIAIQDQIINTKN</sequence>
<evidence type="ECO:0000313" key="2">
    <source>
        <dbReference type="Proteomes" id="UP000838756"/>
    </source>
</evidence>
<organism evidence="1 2">
    <name type="scientific">Pararge aegeria aegeria</name>
    <dbReference type="NCBI Taxonomy" id="348720"/>
    <lineage>
        <taxon>Eukaryota</taxon>
        <taxon>Metazoa</taxon>
        <taxon>Ecdysozoa</taxon>
        <taxon>Arthropoda</taxon>
        <taxon>Hexapoda</taxon>
        <taxon>Insecta</taxon>
        <taxon>Pterygota</taxon>
        <taxon>Neoptera</taxon>
        <taxon>Endopterygota</taxon>
        <taxon>Lepidoptera</taxon>
        <taxon>Glossata</taxon>
        <taxon>Ditrysia</taxon>
        <taxon>Papilionoidea</taxon>
        <taxon>Nymphalidae</taxon>
        <taxon>Satyrinae</taxon>
        <taxon>Satyrini</taxon>
        <taxon>Parargina</taxon>
        <taxon>Pararge</taxon>
    </lineage>
</organism>
<dbReference type="Proteomes" id="UP000838756">
    <property type="component" value="Unassembled WGS sequence"/>
</dbReference>
<protein>
    <submittedName>
        <fullName evidence="1">Jg17912 protein</fullName>
    </submittedName>
</protein>
<keyword evidence="2" id="KW-1185">Reference proteome</keyword>
<dbReference type="PANTHER" id="PTHR35450:SF2">
    <property type="entry name" value="REVERSE TRANSCRIPTASE DOMAIN-CONTAINING PROTEIN"/>
    <property type="match status" value="1"/>
</dbReference>